<accession>A0A4T9T9X6</accession>
<keyword evidence="8 9" id="KW-0472">Membrane</keyword>
<evidence type="ECO:0000256" key="2">
    <source>
        <dbReference type="ARBA" id="ARBA00007069"/>
    </source>
</evidence>
<dbReference type="InterPro" id="IPR011867">
    <property type="entry name" value="ModB_ABC"/>
</dbReference>
<dbReference type="Pfam" id="PF00528">
    <property type="entry name" value="BPD_transp_1"/>
    <property type="match status" value="1"/>
</dbReference>
<evidence type="ECO:0000256" key="8">
    <source>
        <dbReference type="ARBA" id="ARBA00023136"/>
    </source>
</evidence>
<keyword evidence="4" id="KW-1003">Cell membrane</keyword>
<dbReference type="AlphaFoldDB" id="A0A4T9T9X6"/>
<dbReference type="GO" id="GO:0015098">
    <property type="term" value="F:molybdate ion transmembrane transporter activity"/>
    <property type="evidence" value="ECO:0007669"/>
    <property type="project" value="InterPro"/>
</dbReference>
<dbReference type="EMBL" id="SSTM01000001">
    <property type="protein sequence ID" value="TJW12399.1"/>
    <property type="molecule type" value="Genomic_DNA"/>
</dbReference>
<feature type="transmembrane region" description="Helical" evidence="9">
    <location>
        <begin position="322"/>
        <end position="346"/>
    </location>
</feature>
<dbReference type="PROSITE" id="PS50928">
    <property type="entry name" value="ABC_TM1"/>
    <property type="match status" value="1"/>
</dbReference>
<proteinExistence type="inferred from homology"/>
<feature type="transmembrane region" description="Helical" evidence="9">
    <location>
        <begin position="288"/>
        <end position="310"/>
    </location>
</feature>
<keyword evidence="6 9" id="KW-0812">Transmembrane</keyword>
<dbReference type="InterPro" id="IPR035906">
    <property type="entry name" value="MetI-like_sf"/>
</dbReference>
<protein>
    <submittedName>
        <fullName evidence="12">Molybdate ABC transporter permease subunit</fullName>
    </submittedName>
</protein>
<keyword evidence="7 9" id="KW-1133">Transmembrane helix</keyword>
<evidence type="ECO:0000313" key="13">
    <source>
        <dbReference type="Proteomes" id="UP000309454"/>
    </source>
</evidence>
<keyword evidence="5" id="KW-0500">Molybdenum</keyword>
<feature type="transmembrane region" description="Helical" evidence="9">
    <location>
        <begin position="252"/>
        <end position="276"/>
    </location>
</feature>
<evidence type="ECO:0000259" key="11">
    <source>
        <dbReference type="PROSITE" id="PS50928"/>
    </source>
</evidence>
<reference evidence="12 13" key="1">
    <citation type="submission" date="2019-04" db="EMBL/GenBank/DDBJ databases">
        <title>Microbes associate with the intestines of laboratory mice.</title>
        <authorList>
            <person name="Navarre W."/>
            <person name="Wong E."/>
            <person name="Huang K.C."/>
            <person name="Tropini C."/>
            <person name="Ng K."/>
            <person name="Yu B."/>
        </authorList>
    </citation>
    <scope>NUCLEOTIDE SEQUENCE [LARGE SCALE GENOMIC DNA]</scope>
    <source>
        <strain evidence="12 13">NM48_B13</strain>
    </source>
</reference>
<evidence type="ECO:0000313" key="12">
    <source>
        <dbReference type="EMBL" id="TJW12399.1"/>
    </source>
</evidence>
<name>A0A4T9T9X6_9ACTN</name>
<comment type="subcellular location">
    <subcellularLocation>
        <location evidence="1 9">Cell membrane</location>
        <topology evidence="1 9">Multi-pass membrane protein</topology>
    </subcellularLocation>
</comment>
<dbReference type="Gene3D" id="1.10.3720.10">
    <property type="entry name" value="MetI-like"/>
    <property type="match status" value="1"/>
</dbReference>
<evidence type="ECO:0000256" key="6">
    <source>
        <dbReference type="ARBA" id="ARBA00022692"/>
    </source>
</evidence>
<dbReference type="SUPFAM" id="SSF161098">
    <property type="entry name" value="MetI-like"/>
    <property type="match status" value="1"/>
</dbReference>
<comment type="caution">
    <text evidence="12">The sequence shown here is derived from an EMBL/GenBank/DDBJ whole genome shotgun (WGS) entry which is preliminary data.</text>
</comment>
<evidence type="ECO:0000256" key="4">
    <source>
        <dbReference type="ARBA" id="ARBA00022475"/>
    </source>
</evidence>
<sequence length="515" mass="55348">MRLLVSCAGGTVNKGEFFGPAGRTARLRAAVGGVLAAMALLAAMWAAPVLAWADEAPVGGVEVSADGEAARMEGCDFAIEGFYRAQTGSNREIDGTYYGYTYSMDGPGLLTVVNTPACAVVHVPQDCVDAFDLNLEDERLQAQLKALLSPLDKGMAKGAASLDRQEVWHFTADQEFEVGDARFSFAQELKEGRYYTVVAAVNGGDAKAAVAPGAMDTCRLVPAEEAVVASAGSPLQQLGTFLAELDYSPLWVTLRTCGVAIVLVFFLGLAAAYFMLRVSKRVQDIFDTIFTIPMVLPPTVCGFLLLMLLGRNTAFGRFFIDIGFPLAFSWQATVIAAVVVAFPLMYRSARGAFESLDPNMLDAARTLGWSNGRIFMKLMLPLAWSSIASGTVLAFARALGEFGCTLFLAGNQLGSTRTIPIAIYFEWMNGNQAATWFWTIVLIVFSFLVILFINIWSRHTTKYRRRETMKRGRAATGKRGGGGRADGGAGAKEGPGPRAMDEAFAVDSILEGGAR</sequence>
<evidence type="ECO:0000256" key="1">
    <source>
        <dbReference type="ARBA" id="ARBA00004651"/>
    </source>
</evidence>
<comment type="similarity">
    <text evidence="2">Belongs to the binding-protein-dependent transport system permease family. CysTW subfamily.</text>
</comment>
<feature type="transmembrane region" description="Helical" evidence="9">
    <location>
        <begin position="378"/>
        <end position="399"/>
    </location>
</feature>
<feature type="transmembrane region" description="Helical" evidence="9">
    <location>
        <begin position="436"/>
        <end position="456"/>
    </location>
</feature>
<dbReference type="PANTHER" id="PTHR30183">
    <property type="entry name" value="MOLYBDENUM TRANSPORT SYSTEM PERMEASE PROTEIN MODB"/>
    <property type="match status" value="1"/>
</dbReference>
<evidence type="ECO:0000256" key="9">
    <source>
        <dbReference type="RuleBase" id="RU363032"/>
    </source>
</evidence>
<feature type="region of interest" description="Disordered" evidence="10">
    <location>
        <begin position="467"/>
        <end position="500"/>
    </location>
</feature>
<evidence type="ECO:0000256" key="3">
    <source>
        <dbReference type="ARBA" id="ARBA00022448"/>
    </source>
</evidence>
<dbReference type="PANTHER" id="PTHR30183:SF3">
    <property type="entry name" value="MOLYBDENUM TRANSPORT SYSTEM PERMEASE PROTEIN MODB"/>
    <property type="match status" value="1"/>
</dbReference>
<gene>
    <name evidence="12" type="primary">modB</name>
    <name evidence="12" type="ORF">E5982_02030</name>
</gene>
<dbReference type="Proteomes" id="UP000309454">
    <property type="component" value="Unassembled WGS sequence"/>
</dbReference>
<evidence type="ECO:0000256" key="5">
    <source>
        <dbReference type="ARBA" id="ARBA00022505"/>
    </source>
</evidence>
<evidence type="ECO:0000256" key="7">
    <source>
        <dbReference type="ARBA" id="ARBA00022989"/>
    </source>
</evidence>
<dbReference type="CDD" id="cd06261">
    <property type="entry name" value="TM_PBP2"/>
    <property type="match status" value="1"/>
</dbReference>
<evidence type="ECO:0000256" key="10">
    <source>
        <dbReference type="SAM" id="MobiDB-lite"/>
    </source>
</evidence>
<dbReference type="GO" id="GO:0005886">
    <property type="term" value="C:plasma membrane"/>
    <property type="evidence" value="ECO:0007669"/>
    <property type="project" value="UniProtKB-SubCell"/>
</dbReference>
<keyword evidence="3 9" id="KW-0813">Transport</keyword>
<keyword evidence="13" id="KW-1185">Reference proteome</keyword>
<dbReference type="InterPro" id="IPR000515">
    <property type="entry name" value="MetI-like"/>
</dbReference>
<feature type="domain" description="ABC transmembrane type-1" evidence="11">
    <location>
        <begin position="250"/>
        <end position="453"/>
    </location>
</feature>
<organism evidence="12 13">
    <name type="scientific">Parvibacter caecicola</name>
    <dbReference type="NCBI Taxonomy" id="747645"/>
    <lineage>
        <taxon>Bacteria</taxon>
        <taxon>Bacillati</taxon>
        <taxon>Actinomycetota</taxon>
        <taxon>Coriobacteriia</taxon>
        <taxon>Coriobacteriales</taxon>
        <taxon>Coriobacteriaceae</taxon>
        <taxon>Parvibacter</taxon>
    </lineage>
</organism>
<dbReference type="NCBIfam" id="TIGR02141">
    <property type="entry name" value="modB_ABC"/>
    <property type="match status" value="1"/>
</dbReference>
<feature type="transmembrane region" description="Helical" evidence="9">
    <location>
        <begin position="29"/>
        <end position="53"/>
    </location>
</feature>
<feature type="compositionally biased region" description="Gly residues" evidence="10">
    <location>
        <begin position="478"/>
        <end position="493"/>
    </location>
</feature>
<dbReference type="OrthoDB" id="9774448at2"/>